<keyword evidence="13" id="KW-0472">Membrane</keyword>
<dbReference type="InterPro" id="IPR031127">
    <property type="entry name" value="E3_UB_ligase_RBR"/>
</dbReference>
<dbReference type="SMART" id="SM00647">
    <property type="entry name" value="IBR"/>
    <property type="match status" value="1"/>
</dbReference>
<proteinExistence type="predicted"/>
<keyword evidence="9 14" id="KW-0863">Zinc-finger</keyword>
<evidence type="ECO:0000256" key="7">
    <source>
        <dbReference type="ARBA" id="ARBA00022723"/>
    </source>
</evidence>
<evidence type="ECO:0000259" key="18">
    <source>
        <dbReference type="PROSITE" id="PS51873"/>
    </source>
</evidence>
<evidence type="ECO:0000256" key="2">
    <source>
        <dbReference type="ARBA" id="ARBA00004167"/>
    </source>
</evidence>
<dbReference type="PROSITE" id="PS51873">
    <property type="entry name" value="TRIAD"/>
    <property type="match status" value="1"/>
</dbReference>
<evidence type="ECO:0000256" key="1">
    <source>
        <dbReference type="ARBA" id="ARBA00001798"/>
    </source>
</evidence>
<evidence type="ECO:0000256" key="12">
    <source>
        <dbReference type="ARBA" id="ARBA00022989"/>
    </source>
</evidence>
<dbReference type="InterPro" id="IPR013083">
    <property type="entry name" value="Znf_RING/FYVE/PHD"/>
</dbReference>
<evidence type="ECO:0000256" key="6">
    <source>
        <dbReference type="ARBA" id="ARBA00022692"/>
    </source>
</evidence>
<keyword evidence="11" id="KW-0862">Zinc</keyword>
<keyword evidence="10" id="KW-0833">Ubl conjugation pathway</keyword>
<dbReference type="Proteomes" id="UP000439903">
    <property type="component" value="Unassembled WGS sequence"/>
</dbReference>
<evidence type="ECO:0000256" key="3">
    <source>
        <dbReference type="ARBA" id="ARBA00004906"/>
    </source>
</evidence>
<keyword evidence="5" id="KW-0808">Transferase</keyword>
<dbReference type="FunFam" id="3.30.40.10:FF:000051">
    <property type="entry name" value="RBR-type E3 ubiquitin transferase"/>
    <property type="match status" value="1"/>
</dbReference>
<keyword evidence="7" id="KW-0479">Metal-binding</keyword>
<feature type="domain" description="RWD" evidence="17">
    <location>
        <begin position="5"/>
        <end position="133"/>
    </location>
</feature>
<evidence type="ECO:0000256" key="14">
    <source>
        <dbReference type="PROSITE-ProRule" id="PRU00175"/>
    </source>
</evidence>
<reference evidence="19 20" key="1">
    <citation type="journal article" date="2019" name="Environ. Microbiol.">
        <title>At the nexus of three kingdoms: the genome of the mycorrhizal fungus Gigaspora margarita provides insights into plant, endobacterial and fungal interactions.</title>
        <authorList>
            <person name="Venice F."/>
            <person name="Ghignone S."/>
            <person name="Salvioli di Fossalunga A."/>
            <person name="Amselem J."/>
            <person name="Novero M."/>
            <person name="Xianan X."/>
            <person name="Sedzielewska Toro K."/>
            <person name="Morin E."/>
            <person name="Lipzen A."/>
            <person name="Grigoriev I.V."/>
            <person name="Henrissat B."/>
            <person name="Martin F.M."/>
            <person name="Bonfante P."/>
        </authorList>
    </citation>
    <scope>NUCLEOTIDE SEQUENCE [LARGE SCALE GENOMIC DNA]</scope>
    <source>
        <strain evidence="19 20">BEG34</strain>
    </source>
</reference>
<name>A0A8H4A7Y6_GIGMA</name>
<comment type="pathway">
    <text evidence="3">Protein modification; protein ubiquitination.</text>
</comment>
<evidence type="ECO:0000259" key="16">
    <source>
        <dbReference type="PROSITE" id="PS50089"/>
    </source>
</evidence>
<dbReference type="InterPro" id="IPR001841">
    <property type="entry name" value="Znf_RING"/>
</dbReference>
<dbReference type="SUPFAM" id="SSF54495">
    <property type="entry name" value="UBC-like"/>
    <property type="match status" value="1"/>
</dbReference>
<keyword evidence="6" id="KW-0812">Transmembrane</keyword>
<dbReference type="SUPFAM" id="SSF57850">
    <property type="entry name" value="RING/U-box"/>
    <property type="match status" value="2"/>
</dbReference>
<dbReference type="GO" id="GO:0005737">
    <property type="term" value="C:cytoplasm"/>
    <property type="evidence" value="ECO:0007669"/>
    <property type="project" value="UniProtKB-ARBA"/>
</dbReference>
<dbReference type="EMBL" id="WTPW01001132">
    <property type="protein sequence ID" value="KAF0454262.1"/>
    <property type="molecule type" value="Genomic_DNA"/>
</dbReference>
<dbReference type="AlphaFoldDB" id="A0A8H4A7Y6"/>
<evidence type="ECO:0000256" key="5">
    <source>
        <dbReference type="ARBA" id="ARBA00022679"/>
    </source>
</evidence>
<evidence type="ECO:0000256" key="15">
    <source>
        <dbReference type="SAM" id="Coils"/>
    </source>
</evidence>
<dbReference type="GO" id="GO:0008270">
    <property type="term" value="F:zinc ion binding"/>
    <property type="evidence" value="ECO:0007669"/>
    <property type="project" value="UniProtKB-KW"/>
</dbReference>
<feature type="domain" description="RING-type" evidence="16">
    <location>
        <begin position="246"/>
        <end position="294"/>
    </location>
</feature>
<comment type="subcellular location">
    <subcellularLocation>
        <location evidence="2">Membrane</location>
        <topology evidence="2">Single-pass membrane protein</topology>
    </subcellularLocation>
</comment>
<keyword evidence="15" id="KW-0175">Coiled coil</keyword>
<dbReference type="PROSITE" id="PS00518">
    <property type="entry name" value="ZF_RING_1"/>
    <property type="match status" value="1"/>
</dbReference>
<dbReference type="InterPro" id="IPR044066">
    <property type="entry name" value="TRIAD_supradom"/>
</dbReference>
<keyword evidence="8" id="KW-0677">Repeat</keyword>
<dbReference type="PROSITE" id="PS50089">
    <property type="entry name" value="ZF_RING_2"/>
    <property type="match status" value="1"/>
</dbReference>
<dbReference type="Gene3D" id="3.10.110.10">
    <property type="entry name" value="Ubiquitin Conjugating Enzyme"/>
    <property type="match status" value="1"/>
</dbReference>
<dbReference type="Pfam" id="PF22191">
    <property type="entry name" value="IBR_1"/>
    <property type="match status" value="1"/>
</dbReference>
<dbReference type="GO" id="GO:0016567">
    <property type="term" value="P:protein ubiquitination"/>
    <property type="evidence" value="ECO:0007669"/>
    <property type="project" value="InterPro"/>
</dbReference>
<dbReference type="PANTHER" id="PTHR11685">
    <property type="entry name" value="RBR FAMILY RING FINGER AND IBR DOMAIN-CONTAINING"/>
    <property type="match status" value="1"/>
</dbReference>
<evidence type="ECO:0000256" key="11">
    <source>
        <dbReference type="ARBA" id="ARBA00022833"/>
    </source>
</evidence>
<feature type="coiled-coil region" evidence="15">
    <location>
        <begin position="618"/>
        <end position="656"/>
    </location>
</feature>
<dbReference type="GO" id="GO:0031090">
    <property type="term" value="C:organelle membrane"/>
    <property type="evidence" value="ECO:0007669"/>
    <property type="project" value="UniProtKB-ARBA"/>
</dbReference>
<dbReference type="EC" id="2.3.2.31" evidence="4"/>
<evidence type="ECO:0000313" key="20">
    <source>
        <dbReference type="Proteomes" id="UP000439903"/>
    </source>
</evidence>
<dbReference type="GO" id="GO:0061630">
    <property type="term" value="F:ubiquitin protein ligase activity"/>
    <property type="evidence" value="ECO:0007669"/>
    <property type="project" value="UniProtKB-EC"/>
</dbReference>
<evidence type="ECO:0000313" key="19">
    <source>
        <dbReference type="EMBL" id="KAF0454262.1"/>
    </source>
</evidence>
<dbReference type="OrthoDB" id="1431934at2759"/>
<comment type="caution">
    <text evidence="19">The sequence shown here is derived from an EMBL/GenBank/DDBJ whole genome shotgun (WGS) entry which is preliminary data.</text>
</comment>
<accession>A0A8H4A7Y6</accession>
<evidence type="ECO:0000256" key="4">
    <source>
        <dbReference type="ARBA" id="ARBA00012251"/>
    </source>
</evidence>
<gene>
    <name evidence="19" type="ORF">F8M41_001644</name>
</gene>
<sequence length="658" mass="76482">MINQEEIEVLQTIYNHDLTISNTSPRWYGVMVATGEPHQYENENDNHVEQQYIHVLFHVPSGYPSIPVEIRVVTPVLITNSKTSKSLNIIDNDINIKEELEIILNLKAQEIANNEEFAMYEIVELARNWLWDNQRFSNTSLNINHGWWVGELLNKIFNWQTNSYSPSKIMELQFRTELQVIEGIQGSCNVKVDIAKVRFFLMKNLWNVEKTIKAIIKSINDINENNDNANFNIINLTIDNIDEKSCNICFDTFPSYEMITFVICNHCVCNECLIHYLSLKISENQVFTIGCPGDVNCPYFVDPITIGQLLSPKLVYKYYSCLRESFNQLQQHIEITKKSTLISQSTKKFSWCINPKCNHSLSQQNVDIIETTPSLLHCNGCTSTWCSSCEIMGGHWPSSCKDYEAYLLTNHSVKPLKIIKTEVLNITTKPCPNCRILIDKNGGCMHMTCRFCQYEFCWNCLVEWKLRTHSALFECDKSINENVETSFGVFDEDDFQLLPGSFQRKFKQGVIVHSQSIKKEQMDLDVLVKQYNNGSNTKNVRKLRIYITKLLIQINYIIKFASMGFFCKSNHDKNEIKKGIEILQRLEFGLRSLENVKEQIIEFEKDSFGKSKGNIFNTIDDEKRFKQLEDDIEQYKERLENNIKKLVKLLNYLDNLTI</sequence>
<evidence type="ECO:0000256" key="13">
    <source>
        <dbReference type="ARBA" id="ARBA00023136"/>
    </source>
</evidence>
<evidence type="ECO:0000256" key="10">
    <source>
        <dbReference type="ARBA" id="ARBA00022786"/>
    </source>
</evidence>
<dbReference type="InterPro" id="IPR006575">
    <property type="entry name" value="RWD_dom"/>
</dbReference>
<evidence type="ECO:0000256" key="8">
    <source>
        <dbReference type="ARBA" id="ARBA00022737"/>
    </source>
</evidence>
<dbReference type="InterPro" id="IPR016135">
    <property type="entry name" value="UBQ-conjugating_enzyme/RWD"/>
</dbReference>
<keyword evidence="20" id="KW-1185">Reference proteome</keyword>
<dbReference type="Gene3D" id="1.20.120.1750">
    <property type="match status" value="1"/>
</dbReference>
<dbReference type="PROSITE" id="PS50908">
    <property type="entry name" value="RWD"/>
    <property type="match status" value="1"/>
</dbReference>
<protein>
    <recommendedName>
        <fullName evidence="4">RBR-type E3 ubiquitin transferase</fullName>
        <ecNumber evidence="4">2.3.2.31</ecNumber>
    </recommendedName>
</protein>
<dbReference type="InterPro" id="IPR017907">
    <property type="entry name" value="Znf_RING_CS"/>
</dbReference>
<feature type="domain" description="RING-type" evidence="18">
    <location>
        <begin position="242"/>
        <end position="479"/>
    </location>
</feature>
<evidence type="ECO:0000259" key="17">
    <source>
        <dbReference type="PROSITE" id="PS50908"/>
    </source>
</evidence>
<keyword evidence="12" id="KW-1133">Transmembrane helix</keyword>
<dbReference type="CDD" id="cd20335">
    <property type="entry name" value="BRcat_RBR"/>
    <property type="match status" value="1"/>
</dbReference>
<organism evidence="19 20">
    <name type="scientific">Gigaspora margarita</name>
    <dbReference type="NCBI Taxonomy" id="4874"/>
    <lineage>
        <taxon>Eukaryota</taxon>
        <taxon>Fungi</taxon>
        <taxon>Fungi incertae sedis</taxon>
        <taxon>Mucoromycota</taxon>
        <taxon>Glomeromycotina</taxon>
        <taxon>Glomeromycetes</taxon>
        <taxon>Diversisporales</taxon>
        <taxon>Gigasporaceae</taxon>
        <taxon>Gigaspora</taxon>
    </lineage>
</organism>
<comment type="catalytic activity">
    <reaction evidence="1">
        <text>[E2 ubiquitin-conjugating enzyme]-S-ubiquitinyl-L-cysteine + [acceptor protein]-L-lysine = [E2 ubiquitin-conjugating enzyme]-L-cysteine + [acceptor protein]-N(6)-ubiquitinyl-L-lysine.</text>
        <dbReference type="EC" id="2.3.2.31"/>
    </reaction>
</comment>
<dbReference type="Gene3D" id="3.30.40.10">
    <property type="entry name" value="Zinc/RING finger domain, C3HC4 (zinc finger)"/>
    <property type="match status" value="1"/>
</dbReference>
<dbReference type="CDD" id="cd20336">
    <property type="entry name" value="Rcat_RBR"/>
    <property type="match status" value="1"/>
</dbReference>
<dbReference type="InterPro" id="IPR002867">
    <property type="entry name" value="IBR_dom"/>
</dbReference>
<evidence type="ECO:0000256" key="9">
    <source>
        <dbReference type="ARBA" id="ARBA00022771"/>
    </source>
</evidence>